<protein>
    <submittedName>
        <fullName evidence="6">Phosphoglycerate mutase-like protein AT74 (At-74)</fullName>
    </submittedName>
</protein>
<reference evidence="5" key="2">
    <citation type="submission" date="2024-04" db="EMBL/GenBank/DDBJ databases">
        <authorList>
            <person name="Chen Y."/>
            <person name="Shah S."/>
            <person name="Dougan E. K."/>
            <person name="Thang M."/>
            <person name="Chan C."/>
        </authorList>
    </citation>
    <scope>NUCLEOTIDE SEQUENCE [LARGE SCALE GENOMIC DNA]</scope>
</reference>
<evidence type="ECO:0000256" key="2">
    <source>
        <dbReference type="PIRSR" id="PIRSR613078-2"/>
    </source>
</evidence>
<dbReference type="CDD" id="cd07067">
    <property type="entry name" value="HP_PGM_like"/>
    <property type="match status" value="1"/>
</dbReference>
<feature type="active site" description="Tele-phosphohistidine intermediate" evidence="1">
    <location>
        <position position="97"/>
    </location>
</feature>
<evidence type="ECO:0000313" key="7">
    <source>
        <dbReference type="Proteomes" id="UP001152797"/>
    </source>
</evidence>
<dbReference type="EMBL" id="CAMXCT010005779">
    <property type="protein sequence ID" value="CAI4013261.1"/>
    <property type="molecule type" value="Genomic_DNA"/>
</dbReference>
<feature type="binding site" evidence="2">
    <location>
        <begin position="96"/>
        <end position="103"/>
    </location>
    <ligand>
        <name>substrate</name>
    </ligand>
</feature>
<feature type="binding site" evidence="2">
    <location>
        <position position="152"/>
    </location>
    <ligand>
        <name>substrate</name>
    </ligand>
</feature>
<evidence type="ECO:0000256" key="3">
    <source>
        <dbReference type="SAM" id="MobiDB-lite"/>
    </source>
</evidence>
<dbReference type="EMBL" id="CAMXCT020005779">
    <property type="protein sequence ID" value="CAL1166636.1"/>
    <property type="molecule type" value="Genomic_DNA"/>
</dbReference>
<keyword evidence="7" id="KW-1185">Reference proteome</keyword>
<feature type="region of interest" description="Disordered" evidence="3">
    <location>
        <begin position="347"/>
        <end position="371"/>
    </location>
</feature>
<gene>
    <name evidence="4" type="ORF">C1SCF055_LOCUS38251</name>
</gene>
<dbReference type="PANTHER" id="PTHR46192">
    <property type="entry name" value="BROAD-RANGE ACID PHOSPHATASE DET1"/>
    <property type="match status" value="1"/>
</dbReference>
<reference evidence="4" key="1">
    <citation type="submission" date="2022-10" db="EMBL/GenBank/DDBJ databases">
        <authorList>
            <person name="Chen Y."/>
            <person name="Dougan E. K."/>
            <person name="Chan C."/>
            <person name="Rhodes N."/>
            <person name="Thang M."/>
        </authorList>
    </citation>
    <scope>NUCLEOTIDE SEQUENCE</scope>
</reference>
<dbReference type="AlphaFoldDB" id="A0A9P1DPM9"/>
<dbReference type="PROSITE" id="PS00175">
    <property type="entry name" value="PG_MUTASE"/>
    <property type="match status" value="1"/>
</dbReference>
<dbReference type="GO" id="GO:0003824">
    <property type="term" value="F:catalytic activity"/>
    <property type="evidence" value="ECO:0007669"/>
    <property type="project" value="InterPro"/>
</dbReference>
<dbReference type="SMART" id="SM00855">
    <property type="entry name" value="PGAM"/>
    <property type="match status" value="1"/>
</dbReference>
<feature type="non-terminal residue" evidence="4">
    <location>
        <position position="371"/>
    </location>
</feature>
<dbReference type="Gene3D" id="3.40.50.1240">
    <property type="entry name" value="Phosphoglycerate mutase-like"/>
    <property type="match status" value="1"/>
</dbReference>
<dbReference type="InterPro" id="IPR052765">
    <property type="entry name" value="PGM-Related"/>
</dbReference>
<dbReference type="Proteomes" id="UP001152797">
    <property type="component" value="Unassembled WGS sequence"/>
</dbReference>
<dbReference type="OrthoDB" id="354304at2759"/>
<evidence type="ECO:0000313" key="6">
    <source>
        <dbReference type="EMBL" id="CAL4800573.1"/>
    </source>
</evidence>
<evidence type="ECO:0000313" key="4">
    <source>
        <dbReference type="EMBL" id="CAI4013261.1"/>
    </source>
</evidence>
<sequence length="371" mass="42654">WEQPPMAPRGAWLLPTLVGACLSSLTFLRPAAPRGVRRLRTARAAEKDAVDAVLRTVSGMNSDDLERLVEELMPTLYRKKVALRDRLRPRRIILVRHGQSEGNKDSRAYEDIPDNQIQLTDLGLLQGEAAGAQIRTLVGNGTVRFFYSPYMRTRQTLQCVLKAFEGQQVEMCAEPRLREQDFGNFQDAEQMAKVYEERQKFGRFYYRFPNGEAGTDVFDRVSDFWSTLLRSMDTSPVENLVLVTHGLLMRIFCMVYFHWTVGECEEVWNPSNCEVWALEKAMAQGGYRGYRLAGRWRPSPLGGRFKEIRFGDKKNTPLWNHMKCRRGPRVLTPGDRSILDDPMFTHLQPPDQPVAPVEKQRRRHHLETGGL</sequence>
<dbReference type="Pfam" id="PF00300">
    <property type="entry name" value="His_Phos_1"/>
    <property type="match status" value="1"/>
</dbReference>
<organism evidence="4">
    <name type="scientific">Cladocopium goreaui</name>
    <dbReference type="NCBI Taxonomy" id="2562237"/>
    <lineage>
        <taxon>Eukaryota</taxon>
        <taxon>Sar</taxon>
        <taxon>Alveolata</taxon>
        <taxon>Dinophyceae</taxon>
        <taxon>Suessiales</taxon>
        <taxon>Symbiodiniaceae</taxon>
        <taxon>Cladocopium</taxon>
    </lineage>
</organism>
<dbReference type="InterPro" id="IPR029033">
    <property type="entry name" value="His_PPase_superfam"/>
</dbReference>
<accession>A0A9P1DPM9</accession>
<evidence type="ECO:0000313" key="5">
    <source>
        <dbReference type="EMBL" id="CAL1166636.1"/>
    </source>
</evidence>
<feature type="active site" description="Proton donor/acceptor" evidence="1">
    <location>
        <position position="179"/>
    </location>
</feature>
<comment type="caution">
    <text evidence="4">The sequence shown here is derived from an EMBL/GenBank/DDBJ whole genome shotgun (WGS) entry which is preliminary data.</text>
</comment>
<dbReference type="InterPro" id="IPR013078">
    <property type="entry name" value="His_Pase_superF_clade-1"/>
</dbReference>
<dbReference type="InterPro" id="IPR001345">
    <property type="entry name" value="PG/BPGM_mutase_AS"/>
</dbReference>
<proteinExistence type="predicted"/>
<evidence type="ECO:0000256" key="1">
    <source>
        <dbReference type="PIRSR" id="PIRSR613078-1"/>
    </source>
</evidence>
<dbReference type="SUPFAM" id="SSF53254">
    <property type="entry name" value="Phosphoglycerate mutase-like"/>
    <property type="match status" value="1"/>
</dbReference>
<dbReference type="EMBL" id="CAMXCT030005779">
    <property type="protein sequence ID" value="CAL4800573.1"/>
    <property type="molecule type" value="Genomic_DNA"/>
</dbReference>
<name>A0A9P1DPM9_9DINO</name>